<keyword evidence="4" id="KW-0614">Plasmid</keyword>
<evidence type="ECO:0000313" key="4">
    <source>
        <dbReference type="EMBL" id="SPD69300.1"/>
    </source>
</evidence>
<proteinExistence type="predicted"/>
<protein>
    <submittedName>
        <fullName evidence="3">Uncharacterized protein</fullName>
    </submittedName>
</protein>
<dbReference type="Proteomes" id="UP000256297">
    <property type="component" value="Plasmid CBM2589_p"/>
</dbReference>
<evidence type="ECO:0000313" key="7">
    <source>
        <dbReference type="Proteomes" id="UP000257016"/>
    </source>
</evidence>
<reference evidence="5 6" key="1">
    <citation type="submission" date="2018-01" db="EMBL/GenBank/DDBJ databases">
        <authorList>
            <person name="Clerissi C."/>
        </authorList>
    </citation>
    <scope>NUCLEOTIDE SEQUENCE [LARGE SCALE GENOMIC DNA]</scope>
    <source>
        <strain evidence="2">Cupriavidus taiwanensis LMG 19430</strain>
        <strain evidence="1">Cupriavidus taiwanensis STM 3521</strain>
        <strain evidence="3">Cupriavidus taiwanensis STM 6021</strain>
        <strain evidence="4">Cupriavidus taiwanensis SWF 66322</strain>
        <plasmid evidence="7">cbm2586_p</plasmid>
        <plasmid evidence="6">cbm2589_p</plasmid>
        <plasmid evidence="8">cbm2594_p</plasmid>
        <plasmid evidence="5">cbm2636p</plasmid>
        <plasmid evidence="4">CBM2636p</plasmid>
    </source>
</reference>
<organism evidence="3 8">
    <name type="scientific">Cupriavidus taiwanensis</name>
    <dbReference type="NCBI Taxonomy" id="164546"/>
    <lineage>
        <taxon>Bacteria</taxon>
        <taxon>Pseudomonadati</taxon>
        <taxon>Pseudomonadota</taxon>
        <taxon>Betaproteobacteria</taxon>
        <taxon>Burkholderiales</taxon>
        <taxon>Burkholderiaceae</taxon>
        <taxon>Cupriavidus</taxon>
    </lineage>
</organism>
<evidence type="ECO:0000313" key="8">
    <source>
        <dbReference type="Proteomes" id="UP000257139"/>
    </source>
</evidence>
<dbReference type="Proteomes" id="UP000254259">
    <property type="component" value="Plasmid CBM2636p"/>
</dbReference>
<evidence type="ECO:0000313" key="2">
    <source>
        <dbReference type="EMBL" id="SOY78274.1"/>
    </source>
</evidence>
<gene>
    <name evidence="2" type="ORF">CBM2586_P90025</name>
    <name evidence="1" type="ORF">CBM2589_P90053</name>
    <name evidence="3" type="ORF">CBM2594_P30053</name>
    <name evidence="4" type="ORF">CBM2636_P10211</name>
</gene>
<sequence>MRKNDLPKSLAMVDHKGRYRSRVDRRSGLGIRGDGLGVSRAMDYADGRTTVLPCVWSIECYR</sequence>
<dbReference type="EMBL" id="OFSP01000077">
    <property type="protein sequence ID" value="SOY77430.1"/>
    <property type="molecule type" value="Genomic_DNA"/>
</dbReference>
<evidence type="ECO:0000313" key="5">
    <source>
        <dbReference type="Proteomes" id="UP000254259"/>
    </source>
</evidence>
<dbReference type="EMBL" id="OGUU01000036">
    <property type="protein sequence ID" value="SPC25354.1"/>
    <property type="molecule type" value="Genomic_DNA"/>
</dbReference>
<geneLocation type="plasmid" evidence="6">
    <name>cbm2589_p</name>
</geneLocation>
<geneLocation type="plasmid" evidence="7">
    <name>cbm2586_p</name>
</geneLocation>
<dbReference type="Proteomes" id="UP000257139">
    <property type="component" value="Plasmid CBM2594_p"/>
</dbReference>
<geneLocation type="plasmid" evidence="5">
    <name>cbm2636p</name>
</geneLocation>
<geneLocation type="plasmid" evidence="8">
    <name>cbm2594_p</name>
</geneLocation>
<geneLocation type="plasmid" evidence="4">
    <name>CBM2636p</name>
</geneLocation>
<dbReference type="EMBL" id="OFSN01000066">
    <property type="protein sequence ID" value="SOY78274.1"/>
    <property type="molecule type" value="Genomic_DNA"/>
</dbReference>
<evidence type="ECO:0000313" key="3">
    <source>
        <dbReference type="EMBL" id="SPC25354.1"/>
    </source>
</evidence>
<evidence type="ECO:0000313" key="6">
    <source>
        <dbReference type="Proteomes" id="UP000256297"/>
    </source>
</evidence>
<accession>A0A375DSX9</accession>
<name>A0A375DSX9_9BURK</name>
<dbReference type="AlphaFoldDB" id="A0A375DSX9"/>
<dbReference type="Proteomes" id="UP000257016">
    <property type="component" value="Unassembled WGS sequence"/>
</dbReference>
<evidence type="ECO:0000313" key="1">
    <source>
        <dbReference type="EMBL" id="SOY77430.1"/>
    </source>
</evidence>
<dbReference type="EMBL" id="LT984815">
    <property type="protein sequence ID" value="SPD69300.1"/>
    <property type="molecule type" value="Genomic_DNA"/>
</dbReference>